<dbReference type="AlphaFoldDB" id="A0A1Q9A5M2"/>
<proteinExistence type="predicted"/>
<evidence type="ECO:0000256" key="1">
    <source>
        <dbReference type="SAM" id="SignalP"/>
    </source>
</evidence>
<gene>
    <name evidence="3" type="ORF">BJF91_20335</name>
    <name evidence="2" type="ORF">GGQ71_000689</name>
</gene>
<evidence type="ECO:0000313" key="4">
    <source>
        <dbReference type="Proteomes" id="UP000185598"/>
    </source>
</evidence>
<feature type="signal peptide" evidence="1">
    <location>
        <begin position="1"/>
        <end position="23"/>
    </location>
</feature>
<reference evidence="2 5" key="2">
    <citation type="submission" date="2020-08" db="EMBL/GenBank/DDBJ databases">
        <title>Genomic Encyclopedia of Type Strains, Phase IV (KMG-IV): sequencing the most valuable type-strain genomes for metagenomic binning, comparative biology and taxonomic classification.</title>
        <authorList>
            <person name="Goeker M."/>
        </authorList>
    </citation>
    <scope>NUCLEOTIDE SEQUENCE [LARGE SCALE GENOMIC DNA]</scope>
    <source>
        <strain evidence="2 5">DSM 100021</strain>
    </source>
</reference>
<dbReference type="STRING" id="887144.BJF91_20335"/>
<keyword evidence="1" id="KW-0732">Signal</keyword>
<organism evidence="3 4">
    <name type="scientific">Allorhizobium taibaishanense</name>
    <dbReference type="NCBI Taxonomy" id="887144"/>
    <lineage>
        <taxon>Bacteria</taxon>
        <taxon>Pseudomonadati</taxon>
        <taxon>Pseudomonadota</taxon>
        <taxon>Alphaproteobacteria</taxon>
        <taxon>Hyphomicrobiales</taxon>
        <taxon>Rhizobiaceae</taxon>
        <taxon>Rhizobium/Agrobacterium group</taxon>
        <taxon>Allorhizobium</taxon>
    </lineage>
</organism>
<protein>
    <recommendedName>
        <fullName evidence="6">DUF992 domain-containing protein</fullName>
    </recommendedName>
</protein>
<evidence type="ECO:0000313" key="3">
    <source>
        <dbReference type="EMBL" id="OLP49876.1"/>
    </source>
</evidence>
<dbReference type="Proteomes" id="UP000544107">
    <property type="component" value="Unassembled WGS sequence"/>
</dbReference>
<evidence type="ECO:0000313" key="5">
    <source>
        <dbReference type="Proteomes" id="UP000544107"/>
    </source>
</evidence>
<dbReference type="RefSeq" id="WP_075615663.1">
    <property type="nucleotide sequence ID" value="NZ_JACIED010000001.1"/>
</dbReference>
<sequence>MKTIFASVAIATLAMAIAPAAEAANTRHATRHPASQMTATQPKERLGTLSCEVAGGVGMLIGSSRSVTCDFKQRTGKVERYTGSIGKLGLDVGVTGKSYIRWIVYNVRPTTTGQGALAGTYVGASARASVGVGLGGNALVGGSNKNFGLQPLSAETGTGLNVAAGVSRLQLRAAR</sequence>
<name>A0A1Q9A5M2_9HYPH</name>
<dbReference type="InterPro" id="IPR009333">
    <property type="entry name" value="DUF992"/>
</dbReference>
<evidence type="ECO:0000313" key="2">
    <source>
        <dbReference type="EMBL" id="MBB4006453.1"/>
    </source>
</evidence>
<keyword evidence="4" id="KW-1185">Reference proteome</keyword>
<reference evidence="3 4" key="1">
    <citation type="submission" date="2016-09" db="EMBL/GenBank/DDBJ databases">
        <title>Rhizobium oryziradicis sp. nov., isolated from the root of rice.</title>
        <authorList>
            <person name="Zhao J."/>
            <person name="Zhang X."/>
        </authorList>
    </citation>
    <scope>NUCLEOTIDE SEQUENCE [LARGE SCALE GENOMIC DNA]</scope>
    <source>
        <strain evidence="3 4">14971</strain>
    </source>
</reference>
<evidence type="ECO:0008006" key="6">
    <source>
        <dbReference type="Google" id="ProtNLM"/>
    </source>
</evidence>
<dbReference type="EMBL" id="MKIN01000022">
    <property type="protein sequence ID" value="OLP49876.1"/>
    <property type="molecule type" value="Genomic_DNA"/>
</dbReference>
<dbReference type="Proteomes" id="UP000185598">
    <property type="component" value="Unassembled WGS sequence"/>
</dbReference>
<feature type="chain" id="PRO_5044564335" description="DUF992 domain-containing protein" evidence="1">
    <location>
        <begin position="24"/>
        <end position="175"/>
    </location>
</feature>
<accession>A0A1Q9A5M2</accession>
<comment type="caution">
    <text evidence="3">The sequence shown here is derived from an EMBL/GenBank/DDBJ whole genome shotgun (WGS) entry which is preliminary data.</text>
</comment>
<dbReference type="Pfam" id="PF06186">
    <property type="entry name" value="DUF992"/>
    <property type="match status" value="1"/>
</dbReference>
<dbReference type="EMBL" id="JACIED010000001">
    <property type="protein sequence ID" value="MBB4006453.1"/>
    <property type="molecule type" value="Genomic_DNA"/>
</dbReference>
<dbReference type="OrthoDB" id="7362478at2"/>